<evidence type="ECO:0000313" key="3">
    <source>
        <dbReference type="Proteomes" id="UP000265515"/>
    </source>
</evidence>
<dbReference type="AlphaFoldDB" id="A0A388L0T7"/>
<sequence length="135" mass="15037">MRHSIRQRFFTLDDGFFDIDAERTGASIHIPEQARARASAAYIQAYNAANRLLRQQLPDNLPPPFTFPWYIAGEVLCQMKVEKGKVLPVSHAAIHSVRSVLVGSRVQDAGSDDDDDGYDDSEDDDVFPDGICGLR</sequence>
<organism evidence="2 3">
    <name type="scientific">Chara braunii</name>
    <name type="common">Braun's stonewort</name>
    <dbReference type="NCBI Taxonomy" id="69332"/>
    <lineage>
        <taxon>Eukaryota</taxon>
        <taxon>Viridiplantae</taxon>
        <taxon>Streptophyta</taxon>
        <taxon>Charophyceae</taxon>
        <taxon>Charales</taxon>
        <taxon>Characeae</taxon>
        <taxon>Chara</taxon>
    </lineage>
</organism>
<name>A0A388L0T7_CHABU</name>
<evidence type="ECO:0000256" key="1">
    <source>
        <dbReference type="SAM" id="MobiDB-lite"/>
    </source>
</evidence>
<feature type="region of interest" description="Disordered" evidence="1">
    <location>
        <begin position="105"/>
        <end position="129"/>
    </location>
</feature>
<keyword evidence="3" id="KW-1185">Reference proteome</keyword>
<evidence type="ECO:0000313" key="2">
    <source>
        <dbReference type="EMBL" id="GBG75868.1"/>
    </source>
</evidence>
<dbReference type="Gramene" id="GBG75868">
    <property type="protein sequence ID" value="GBG75868"/>
    <property type="gene ID" value="CBR_g21112"/>
</dbReference>
<comment type="caution">
    <text evidence="2">The sequence shown here is derived from an EMBL/GenBank/DDBJ whole genome shotgun (WGS) entry which is preliminary data.</text>
</comment>
<feature type="compositionally biased region" description="Acidic residues" evidence="1">
    <location>
        <begin position="110"/>
        <end position="127"/>
    </location>
</feature>
<protein>
    <submittedName>
        <fullName evidence="2">Uncharacterized protein</fullName>
    </submittedName>
</protein>
<accession>A0A388L0T7</accession>
<gene>
    <name evidence="2" type="ORF">CBR_g21112</name>
</gene>
<reference evidence="2 3" key="1">
    <citation type="journal article" date="2018" name="Cell">
        <title>The Chara Genome: Secondary Complexity and Implications for Plant Terrestrialization.</title>
        <authorList>
            <person name="Nishiyama T."/>
            <person name="Sakayama H."/>
            <person name="Vries J.D."/>
            <person name="Buschmann H."/>
            <person name="Saint-Marcoux D."/>
            <person name="Ullrich K.K."/>
            <person name="Haas F.B."/>
            <person name="Vanderstraeten L."/>
            <person name="Becker D."/>
            <person name="Lang D."/>
            <person name="Vosolsobe S."/>
            <person name="Rombauts S."/>
            <person name="Wilhelmsson P.K.I."/>
            <person name="Janitza P."/>
            <person name="Kern R."/>
            <person name="Heyl A."/>
            <person name="Rumpler F."/>
            <person name="Villalobos L.I.A.C."/>
            <person name="Clay J.M."/>
            <person name="Skokan R."/>
            <person name="Toyoda A."/>
            <person name="Suzuki Y."/>
            <person name="Kagoshima H."/>
            <person name="Schijlen E."/>
            <person name="Tajeshwar N."/>
            <person name="Catarino B."/>
            <person name="Hetherington A.J."/>
            <person name="Saltykova A."/>
            <person name="Bonnot C."/>
            <person name="Breuninger H."/>
            <person name="Symeonidi A."/>
            <person name="Radhakrishnan G.V."/>
            <person name="Van Nieuwerburgh F."/>
            <person name="Deforce D."/>
            <person name="Chang C."/>
            <person name="Karol K.G."/>
            <person name="Hedrich R."/>
            <person name="Ulvskov P."/>
            <person name="Glockner G."/>
            <person name="Delwiche C.F."/>
            <person name="Petrasek J."/>
            <person name="Van de Peer Y."/>
            <person name="Friml J."/>
            <person name="Beilby M."/>
            <person name="Dolan L."/>
            <person name="Kohara Y."/>
            <person name="Sugano S."/>
            <person name="Fujiyama A."/>
            <person name="Delaux P.-M."/>
            <person name="Quint M."/>
            <person name="TheiBen G."/>
            <person name="Hagemann M."/>
            <person name="Harholt J."/>
            <person name="Dunand C."/>
            <person name="Zachgo S."/>
            <person name="Langdale J."/>
            <person name="Maumus F."/>
            <person name="Straeten D.V.D."/>
            <person name="Gould S.B."/>
            <person name="Rensing S.A."/>
        </authorList>
    </citation>
    <scope>NUCLEOTIDE SEQUENCE [LARGE SCALE GENOMIC DNA]</scope>
    <source>
        <strain evidence="2 3">S276</strain>
    </source>
</reference>
<proteinExistence type="predicted"/>
<dbReference type="EMBL" id="BFEA01000233">
    <property type="protein sequence ID" value="GBG75868.1"/>
    <property type="molecule type" value="Genomic_DNA"/>
</dbReference>
<dbReference type="Proteomes" id="UP000265515">
    <property type="component" value="Unassembled WGS sequence"/>
</dbReference>